<protein>
    <recommendedName>
        <fullName evidence="2">Secreted protein</fullName>
    </recommendedName>
</protein>
<name>A0AAU7YYZ5_9BACT</name>
<dbReference type="KEGG" id="tgi:RBB81_19985"/>
<dbReference type="AlphaFoldDB" id="A0AAU7YYZ5"/>
<dbReference type="EMBL" id="CP132938">
    <property type="protein sequence ID" value="XCB21843.1"/>
    <property type="molecule type" value="Genomic_DNA"/>
</dbReference>
<evidence type="ECO:0000313" key="1">
    <source>
        <dbReference type="EMBL" id="XCB21843.1"/>
    </source>
</evidence>
<proteinExistence type="predicted"/>
<sequence>MPKKLISLIALLVTVQFLSSGTTRQARAQAPAAPYPVAAPLDQYLIPEKTSEIELARSAAPASISDGAEVLVLSQQGYTTAVKGSNGFVCLVERSWAKSTDDPEFWNPKVQAPHCLNAPAAKTYLPIVLLKTKLVLAGKSKMEIAQTLKAALDKKELPTLEPNAMCYMMSKQQYLSDDDTHWHPHMMWYVPGDATQSWGANLAGVPTIAGNVPEDRMTIFLIRVGHWSDGTLAPQDTH</sequence>
<gene>
    <name evidence="1" type="ORF">RBB81_19985</name>
</gene>
<organism evidence="1">
    <name type="scientific">Tunturiibacter gelidiferens</name>
    <dbReference type="NCBI Taxonomy" id="3069689"/>
    <lineage>
        <taxon>Bacteria</taxon>
        <taxon>Pseudomonadati</taxon>
        <taxon>Acidobacteriota</taxon>
        <taxon>Terriglobia</taxon>
        <taxon>Terriglobales</taxon>
        <taxon>Acidobacteriaceae</taxon>
        <taxon>Tunturiibacter</taxon>
    </lineage>
</organism>
<accession>A0AAU7YYZ5</accession>
<reference evidence="1" key="2">
    <citation type="journal article" date="2024" name="Environ. Microbiol.">
        <title>Genome analysis and description of Tunturibacter gen. nov. expands the diversity of Terriglobia in tundra soils.</title>
        <authorList>
            <person name="Messyasz A."/>
            <person name="Mannisto M.K."/>
            <person name="Kerkhof L.J."/>
            <person name="Haggblom M.M."/>
        </authorList>
    </citation>
    <scope>NUCLEOTIDE SEQUENCE</scope>
    <source>
        <strain evidence="1">M8UP39</strain>
    </source>
</reference>
<evidence type="ECO:0008006" key="2">
    <source>
        <dbReference type="Google" id="ProtNLM"/>
    </source>
</evidence>
<dbReference type="RefSeq" id="WP_353071870.1">
    <property type="nucleotide sequence ID" value="NZ_CP132938.1"/>
</dbReference>
<reference evidence="1" key="1">
    <citation type="submission" date="2023-08" db="EMBL/GenBank/DDBJ databases">
        <authorList>
            <person name="Messyasz A."/>
            <person name="Mannisto M.K."/>
            <person name="Kerkhof L.J."/>
            <person name="Haggblom M."/>
        </authorList>
    </citation>
    <scope>NUCLEOTIDE SEQUENCE</scope>
    <source>
        <strain evidence="1">M8UP39</strain>
    </source>
</reference>